<dbReference type="PANTHER" id="PTHR33221:SF5">
    <property type="entry name" value="HTH-TYPE TRANSCRIPTIONAL REGULATOR ISCR"/>
    <property type="match status" value="1"/>
</dbReference>
<name>A0A2S8EZ58_9BACT</name>
<dbReference type="Gene3D" id="1.10.10.10">
    <property type="entry name" value="Winged helix-like DNA-binding domain superfamily/Winged helix DNA-binding domain"/>
    <property type="match status" value="1"/>
</dbReference>
<organism evidence="2 3">
    <name type="scientific">Blastopirellula marina</name>
    <dbReference type="NCBI Taxonomy" id="124"/>
    <lineage>
        <taxon>Bacteria</taxon>
        <taxon>Pseudomonadati</taxon>
        <taxon>Planctomycetota</taxon>
        <taxon>Planctomycetia</taxon>
        <taxon>Pirellulales</taxon>
        <taxon>Pirellulaceae</taxon>
        <taxon>Blastopirellula</taxon>
    </lineage>
</organism>
<dbReference type="NCBIfam" id="TIGR00738">
    <property type="entry name" value="rrf2_super"/>
    <property type="match status" value="1"/>
</dbReference>
<dbReference type="GO" id="GO:0003677">
    <property type="term" value="F:DNA binding"/>
    <property type="evidence" value="ECO:0007669"/>
    <property type="project" value="UniProtKB-KW"/>
</dbReference>
<accession>A0A2S8EZ58</accession>
<dbReference type="GO" id="GO:0003700">
    <property type="term" value="F:DNA-binding transcription factor activity"/>
    <property type="evidence" value="ECO:0007669"/>
    <property type="project" value="TreeGrafter"/>
</dbReference>
<dbReference type="InterPro" id="IPR030489">
    <property type="entry name" value="TR_Rrf2-type_CS"/>
</dbReference>
<dbReference type="PROSITE" id="PS51197">
    <property type="entry name" value="HTH_RRF2_2"/>
    <property type="match status" value="1"/>
</dbReference>
<dbReference type="InterPro" id="IPR036390">
    <property type="entry name" value="WH_DNA-bd_sf"/>
</dbReference>
<proteinExistence type="predicted"/>
<dbReference type="Proteomes" id="UP000240009">
    <property type="component" value="Unassembled WGS sequence"/>
</dbReference>
<evidence type="ECO:0000256" key="1">
    <source>
        <dbReference type="ARBA" id="ARBA00023125"/>
    </source>
</evidence>
<dbReference type="SUPFAM" id="SSF46785">
    <property type="entry name" value="Winged helix' DNA-binding domain"/>
    <property type="match status" value="1"/>
</dbReference>
<comment type="caution">
    <text evidence="2">The sequence shown here is derived from an EMBL/GenBank/DDBJ whole genome shotgun (WGS) entry which is preliminary data.</text>
</comment>
<dbReference type="InterPro" id="IPR000944">
    <property type="entry name" value="Tscrpt_reg_Rrf2"/>
</dbReference>
<dbReference type="AlphaFoldDB" id="A0A2S8EZ58"/>
<dbReference type="InterPro" id="IPR036388">
    <property type="entry name" value="WH-like_DNA-bd_sf"/>
</dbReference>
<evidence type="ECO:0000313" key="2">
    <source>
        <dbReference type="EMBL" id="PQO25188.1"/>
    </source>
</evidence>
<dbReference type="PROSITE" id="PS01332">
    <property type="entry name" value="HTH_RRF2_1"/>
    <property type="match status" value="1"/>
</dbReference>
<protein>
    <submittedName>
        <fullName evidence="2">Rrf2 family transcriptional regulator</fullName>
    </submittedName>
</protein>
<dbReference type="GO" id="GO:0005829">
    <property type="term" value="C:cytosol"/>
    <property type="evidence" value="ECO:0007669"/>
    <property type="project" value="TreeGrafter"/>
</dbReference>
<gene>
    <name evidence="2" type="ORF">C5Y96_25110</name>
</gene>
<sequence>MMTVSAKTEYACIAMIELAARYESGQPARLREIVEAQGIPQPFLVQIMAQLKAAGLVLTSRGSAGGYRLAQAPDRITLADIFQVIEGNGDQTESNLQKPTPATEALCGVWGQISQARTKLLEEVTLANLAARVAEQPDEMFYI</sequence>
<evidence type="ECO:0000313" key="3">
    <source>
        <dbReference type="Proteomes" id="UP000240009"/>
    </source>
</evidence>
<dbReference type="PANTHER" id="PTHR33221">
    <property type="entry name" value="WINGED HELIX-TURN-HELIX TRANSCRIPTIONAL REGULATOR, RRF2 FAMILY"/>
    <property type="match status" value="1"/>
</dbReference>
<reference evidence="2 3" key="1">
    <citation type="submission" date="2018-02" db="EMBL/GenBank/DDBJ databases">
        <title>Comparative genomes isolates from brazilian mangrove.</title>
        <authorList>
            <person name="Araujo J.E."/>
            <person name="Taketani R.G."/>
            <person name="Silva M.C.P."/>
            <person name="Loureco M.V."/>
            <person name="Andreote F.D."/>
        </authorList>
    </citation>
    <scope>NUCLEOTIDE SEQUENCE [LARGE SCALE GENOMIC DNA]</scope>
    <source>
        <strain evidence="2 3">HEX-2 MGV</strain>
    </source>
</reference>
<dbReference type="EMBL" id="PUIA01000085">
    <property type="protein sequence ID" value="PQO25188.1"/>
    <property type="molecule type" value="Genomic_DNA"/>
</dbReference>
<dbReference type="OrthoDB" id="9808360at2"/>
<dbReference type="RefSeq" id="WP_105359160.1">
    <property type="nucleotide sequence ID" value="NZ_PUIA01000085.1"/>
</dbReference>
<keyword evidence="1" id="KW-0238">DNA-binding</keyword>
<dbReference type="Pfam" id="PF02082">
    <property type="entry name" value="Rrf2"/>
    <property type="match status" value="1"/>
</dbReference>